<keyword evidence="1" id="KW-1133">Transmembrane helix</keyword>
<keyword evidence="1" id="KW-0812">Transmembrane</keyword>
<protein>
    <submittedName>
        <fullName evidence="2">Uncharacterized protein</fullName>
    </submittedName>
</protein>
<keyword evidence="1" id="KW-0472">Membrane</keyword>
<evidence type="ECO:0000313" key="3">
    <source>
        <dbReference type="Proteomes" id="UP000031599"/>
    </source>
</evidence>
<evidence type="ECO:0000313" key="2">
    <source>
        <dbReference type="EMBL" id="KIG18269.1"/>
    </source>
</evidence>
<proteinExistence type="predicted"/>
<feature type="transmembrane region" description="Helical" evidence="1">
    <location>
        <begin position="44"/>
        <end position="68"/>
    </location>
</feature>
<gene>
    <name evidence="2" type="ORF">DB30_01378</name>
</gene>
<comment type="caution">
    <text evidence="2">The sequence shown here is derived from an EMBL/GenBank/DDBJ whole genome shotgun (WGS) entry which is preliminary data.</text>
</comment>
<reference evidence="2 3" key="1">
    <citation type="submission" date="2014-12" db="EMBL/GenBank/DDBJ databases">
        <title>Genome assembly of Enhygromyxa salina DSM 15201.</title>
        <authorList>
            <person name="Sharma G."/>
            <person name="Subramanian S."/>
        </authorList>
    </citation>
    <scope>NUCLEOTIDE SEQUENCE [LARGE SCALE GENOMIC DNA]</scope>
    <source>
        <strain evidence="2 3">DSM 15201</strain>
    </source>
</reference>
<organism evidence="2 3">
    <name type="scientific">Enhygromyxa salina</name>
    <dbReference type="NCBI Taxonomy" id="215803"/>
    <lineage>
        <taxon>Bacteria</taxon>
        <taxon>Pseudomonadati</taxon>
        <taxon>Myxococcota</taxon>
        <taxon>Polyangia</taxon>
        <taxon>Nannocystales</taxon>
        <taxon>Nannocystaceae</taxon>
        <taxon>Enhygromyxa</taxon>
    </lineage>
</organism>
<name>A0A0C1ZL65_9BACT</name>
<dbReference type="EMBL" id="JMCC02000013">
    <property type="protein sequence ID" value="KIG18269.1"/>
    <property type="molecule type" value="Genomic_DNA"/>
</dbReference>
<accession>A0A0C1ZL65</accession>
<evidence type="ECO:0000256" key="1">
    <source>
        <dbReference type="SAM" id="Phobius"/>
    </source>
</evidence>
<sequence>MAMTQSRTGAWRGGIAVAIVSAVALGVGLWTANLLSPTAVLAPFATIVVCIGLATILGGLAGALAFALNSKGLMQQLRTHVDRREPVALVLGSKQLPLGLAKFRPISVGVIN</sequence>
<feature type="transmembrane region" description="Helical" evidence="1">
    <location>
        <begin position="12"/>
        <end position="32"/>
    </location>
</feature>
<dbReference type="AlphaFoldDB" id="A0A0C1ZL65"/>
<dbReference type="Proteomes" id="UP000031599">
    <property type="component" value="Unassembled WGS sequence"/>
</dbReference>